<dbReference type="SMART" id="SM00198">
    <property type="entry name" value="SCP"/>
    <property type="match status" value="1"/>
</dbReference>
<keyword evidence="3" id="KW-1185">Reference proteome</keyword>
<dbReference type="Gene3D" id="3.40.33.10">
    <property type="entry name" value="CAP"/>
    <property type="match status" value="1"/>
</dbReference>
<comment type="caution">
    <text evidence="2">The sequence shown here is derived from an EMBL/GenBank/DDBJ whole genome shotgun (WGS) entry which is preliminary data.</text>
</comment>
<dbReference type="STRING" id="53326.A0A016UB72"/>
<evidence type="ECO:0000313" key="2">
    <source>
        <dbReference type="EMBL" id="EYC12057.1"/>
    </source>
</evidence>
<proteinExistence type="predicted"/>
<dbReference type="InterPro" id="IPR035940">
    <property type="entry name" value="CAP_sf"/>
</dbReference>
<organism evidence="2 3">
    <name type="scientific">Ancylostoma ceylanicum</name>
    <dbReference type="NCBI Taxonomy" id="53326"/>
    <lineage>
        <taxon>Eukaryota</taxon>
        <taxon>Metazoa</taxon>
        <taxon>Ecdysozoa</taxon>
        <taxon>Nematoda</taxon>
        <taxon>Chromadorea</taxon>
        <taxon>Rhabditida</taxon>
        <taxon>Rhabditina</taxon>
        <taxon>Rhabditomorpha</taxon>
        <taxon>Strongyloidea</taxon>
        <taxon>Ancylostomatidae</taxon>
        <taxon>Ancylostomatinae</taxon>
        <taxon>Ancylostoma</taxon>
    </lineage>
</organism>
<protein>
    <recommendedName>
        <fullName evidence="1">SCP domain-containing protein</fullName>
    </recommendedName>
</protein>
<dbReference type="InterPro" id="IPR014044">
    <property type="entry name" value="CAP_dom"/>
</dbReference>
<dbReference type="OrthoDB" id="10399214at2759"/>
<dbReference type="CDD" id="cd05380">
    <property type="entry name" value="CAP_euk"/>
    <property type="match status" value="1"/>
</dbReference>
<dbReference type="EMBL" id="JARK01001384">
    <property type="protein sequence ID" value="EYC12057.1"/>
    <property type="molecule type" value="Genomic_DNA"/>
</dbReference>
<feature type="domain" description="SCP" evidence="1">
    <location>
        <begin position="85"/>
        <end position="247"/>
    </location>
</feature>
<sequence>MIFCDRQEFQSAAVGWGGSISLLSSAGHYTIPSAGERKYFVSACSILEGTNFKNLISLPIQRRILLIAGDIPERTCTAEDGMSNDLQAIAVDMHNYYRRLVGSGWAPDKSGYASPATKMTAVEYDCDTKVGQDSIGKLTKELAATCAPPYQPTQGYSRNYHVEKDLTKSRTEVLKEAIRKWAEQSKLVDLDNGVLFDGDVETYAASFANVVSEQTTKIVCGVTENECQKQGFRVAVCQYDNPIYTSDTVYTAGKTCSRCNALGLKCDNDLGGGLCV</sequence>
<dbReference type="AlphaFoldDB" id="A0A016UB72"/>
<accession>A0A016UB72</accession>
<dbReference type="Pfam" id="PF00188">
    <property type="entry name" value="CAP"/>
    <property type="match status" value="1"/>
</dbReference>
<gene>
    <name evidence="2" type="primary">Acey_s0048.g1587</name>
    <name evidence="2" type="ORF">Y032_0048g1587</name>
</gene>
<dbReference type="Proteomes" id="UP000024635">
    <property type="component" value="Unassembled WGS sequence"/>
</dbReference>
<reference evidence="3" key="1">
    <citation type="journal article" date="2015" name="Nat. Genet.">
        <title>The genome and transcriptome of the zoonotic hookworm Ancylostoma ceylanicum identify infection-specific gene families.</title>
        <authorList>
            <person name="Schwarz E.M."/>
            <person name="Hu Y."/>
            <person name="Antoshechkin I."/>
            <person name="Miller M.M."/>
            <person name="Sternberg P.W."/>
            <person name="Aroian R.V."/>
        </authorList>
    </citation>
    <scope>NUCLEOTIDE SEQUENCE</scope>
    <source>
        <strain evidence="3">HY135</strain>
    </source>
</reference>
<evidence type="ECO:0000259" key="1">
    <source>
        <dbReference type="SMART" id="SM00198"/>
    </source>
</evidence>
<evidence type="ECO:0000313" key="3">
    <source>
        <dbReference type="Proteomes" id="UP000024635"/>
    </source>
</evidence>
<name>A0A016UB72_9BILA</name>
<dbReference type="SUPFAM" id="SSF55797">
    <property type="entry name" value="PR-1-like"/>
    <property type="match status" value="1"/>
</dbReference>